<dbReference type="Proteomes" id="UP000704176">
    <property type="component" value="Unassembled WGS sequence"/>
</dbReference>
<sequence>MTACLLEAMDLYRFFHTQESETLALRGVSLTLREGELVALMGPSGSGKSTLLACLASLDVPDGGHVEFLGMRLTRLSDAERARRRAQGIGILLQSGNLFSGLTVADNVRLPMRLIGQANEKCVDALLADVGLWDRRHAYPGQLSGGEAARAGLAVALANAPQILLADEPTGEVDAETELRILTLFDRRRESGMAILVATHSTFLARHASRVIQLRDGRLHHD</sequence>
<protein>
    <submittedName>
        <fullName evidence="7">ABC transporter ATP-binding protein</fullName>
    </submittedName>
</protein>
<evidence type="ECO:0000259" key="6">
    <source>
        <dbReference type="PROSITE" id="PS50893"/>
    </source>
</evidence>
<reference evidence="7 8" key="1">
    <citation type="submission" date="2021-09" db="EMBL/GenBank/DDBJ databases">
        <title>The complete genome sequence of a new microorganism.</title>
        <authorList>
            <person name="Zi Z."/>
        </authorList>
    </citation>
    <scope>NUCLEOTIDE SEQUENCE [LARGE SCALE GENOMIC DNA]</scope>
    <source>
        <strain evidence="7 8">WGZ8</strain>
    </source>
</reference>
<evidence type="ECO:0000256" key="1">
    <source>
        <dbReference type="ARBA" id="ARBA00005417"/>
    </source>
</evidence>
<dbReference type="InterPro" id="IPR003439">
    <property type="entry name" value="ABC_transporter-like_ATP-bd"/>
</dbReference>
<proteinExistence type="inferred from homology"/>
<feature type="domain" description="ABC transporter" evidence="6">
    <location>
        <begin position="6"/>
        <end position="222"/>
    </location>
</feature>
<evidence type="ECO:0000313" key="7">
    <source>
        <dbReference type="EMBL" id="MBZ6078875.1"/>
    </source>
</evidence>
<gene>
    <name evidence="7" type="ORF">K9B37_21700</name>
</gene>
<evidence type="ECO:0000256" key="3">
    <source>
        <dbReference type="ARBA" id="ARBA00022741"/>
    </source>
</evidence>
<dbReference type="InterPro" id="IPR003593">
    <property type="entry name" value="AAA+_ATPase"/>
</dbReference>
<dbReference type="InterPro" id="IPR015854">
    <property type="entry name" value="ABC_transpr_LolD-like"/>
</dbReference>
<evidence type="ECO:0000313" key="8">
    <source>
        <dbReference type="Proteomes" id="UP000704176"/>
    </source>
</evidence>
<dbReference type="CDD" id="cd03255">
    <property type="entry name" value="ABC_MJ0796_LolCDE_FtsE"/>
    <property type="match status" value="1"/>
</dbReference>
<keyword evidence="2" id="KW-0813">Transport</keyword>
<dbReference type="SMART" id="SM00382">
    <property type="entry name" value="AAA"/>
    <property type="match status" value="1"/>
</dbReference>
<comment type="similarity">
    <text evidence="1">Belongs to the ABC transporter superfamily.</text>
</comment>
<dbReference type="Gene3D" id="3.40.50.300">
    <property type="entry name" value="P-loop containing nucleotide triphosphate hydrolases"/>
    <property type="match status" value="1"/>
</dbReference>
<accession>A0ABS7VTJ3</accession>
<keyword evidence="4 7" id="KW-0067">ATP-binding</keyword>
<evidence type="ECO:0000256" key="5">
    <source>
        <dbReference type="ARBA" id="ARBA00022967"/>
    </source>
</evidence>
<comment type="caution">
    <text evidence="7">The sequence shown here is derived from an EMBL/GenBank/DDBJ whole genome shotgun (WGS) entry which is preliminary data.</text>
</comment>
<name>A0ABS7VTJ3_9HYPH</name>
<dbReference type="Pfam" id="PF00005">
    <property type="entry name" value="ABC_tran"/>
    <property type="match status" value="1"/>
</dbReference>
<dbReference type="EMBL" id="JAIRBM010000023">
    <property type="protein sequence ID" value="MBZ6078875.1"/>
    <property type="molecule type" value="Genomic_DNA"/>
</dbReference>
<evidence type="ECO:0000256" key="2">
    <source>
        <dbReference type="ARBA" id="ARBA00022448"/>
    </source>
</evidence>
<organism evidence="7 8">
    <name type="scientific">Microvirga puerhi</name>
    <dbReference type="NCBI Taxonomy" id="2876078"/>
    <lineage>
        <taxon>Bacteria</taxon>
        <taxon>Pseudomonadati</taxon>
        <taxon>Pseudomonadota</taxon>
        <taxon>Alphaproteobacteria</taxon>
        <taxon>Hyphomicrobiales</taxon>
        <taxon>Methylobacteriaceae</taxon>
        <taxon>Microvirga</taxon>
    </lineage>
</organism>
<dbReference type="PROSITE" id="PS00211">
    <property type="entry name" value="ABC_TRANSPORTER_1"/>
    <property type="match status" value="1"/>
</dbReference>
<keyword evidence="3" id="KW-0547">Nucleotide-binding</keyword>
<dbReference type="InterPro" id="IPR027417">
    <property type="entry name" value="P-loop_NTPase"/>
</dbReference>
<dbReference type="RefSeq" id="WP_224315627.1">
    <property type="nucleotide sequence ID" value="NZ_JAIRBM010000023.1"/>
</dbReference>
<dbReference type="SUPFAM" id="SSF52540">
    <property type="entry name" value="P-loop containing nucleoside triphosphate hydrolases"/>
    <property type="match status" value="1"/>
</dbReference>
<dbReference type="GO" id="GO:0005524">
    <property type="term" value="F:ATP binding"/>
    <property type="evidence" value="ECO:0007669"/>
    <property type="project" value="UniProtKB-KW"/>
</dbReference>
<dbReference type="InterPro" id="IPR017911">
    <property type="entry name" value="MacB-like_ATP-bd"/>
</dbReference>
<dbReference type="PANTHER" id="PTHR24220:SF689">
    <property type="entry name" value="LIPOPROTEIN-RELEASING SYSTEM ATP-BINDING PROTEIN LOLD"/>
    <property type="match status" value="1"/>
</dbReference>
<dbReference type="PANTHER" id="PTHR24220">
    <property type="entry name" value="IMPORT ATP-BINDING PROTEIN"/>
    <property type="match status" value="1"/>
</dbReference>
<keyword evidence="5" id="KW-1278">Translocase</keyword>
<dbReference type="InterPro" id="IPR017871">
    <property type="entry name" value="ABC_transporter-like_CS"/>
</dbReference>
<dbReference type="PROSITE" id="PS50893">
    <property type="entry name" value="ABC_TRANSPORTER_2"/>
    <property type="match status" value="1"/>
</dbReference>
<evidence type="ECO:0000256" key="4">
    <source>
        <dbReference type="ARBA" id="ARBA00022840"/>
    </source>
</evidence>
<keyword evidence="8" id="KW-1185">Reference proteome</keyword>